<dbReference type="RefSeq" id="WP_044644730.1">
    <property type="nucleotide sequence ID" value="NZ_JTHP01000003.1"/>
</dbReference>
<dbReference type="Proteomes" id="UP000032534">
    <property type="component" value="Unassembled WGS sequence"/>
</dbReference>
<proteinExistence type="predicted"/>
<dbReference type="Gene3D" id="3.40.50.150">
    <property type="entry name" value="Vaccinia Virus protein VP39"/>
    <property type="match status" value="1"/>
</dbReference>
<dbReference type="InterPro" id="IPR029063">
    <property type="entry name" value="SAM-dependent_MTases_sf"/>
</dbReference>
<organism evidence="1 2">
    <name type="scientific">Paenibacillus terrae</name>
    <dbReference type="NCBI Taxonomy" id="159743"/>
    <lineage>
        <taxon>Bacteria</taxon>
        <taxon>Bacillati</taxon>
        <taxon>Bacillota</taxon>
        <taxon>Bacilli</taxon>
        <taxon>Bacillales</taxon>
        <taxon>Paenibacillaceae</taxon>
        <taxon>Paenibacillus</taxon>
    </lineage>
</organism>
<name>A0A0D7X7J6_9BACL</name>
<gene>
    <name evidence="1" type="ORF">QD47_03055</name>
</gene>
<dbReference type="EMBL" id="JTHP01000003">
    <property type="protein sequence ID" value="KJD47144.1"/>
    <property type="molecule type" value="Genomic_DNA"/>
</dbReference>
<dbReference type="AlphaFoldDB" id="A0A0D7X7J6"/>
<protein>
    <submittedName>
        <fullName evidence="1">Uncharacterized protein</fullName>
    </submittedName>
</protein>
<accession>A0A0D7X7J6</accession>
<evidence type="ECO:0000313" key="1">
    <source>
        <dbReference type="EMBL" id="KJD47144.1"/>
    </source>
</evidence>
<evidence type="ECO:0000313" key="2">
    <source>
        <dbReference type="Proteomes" id="UP000032534"/>
    </source>
</evidence>
<reference evidence="1 2" key="1">
    <citation type="submission" date="2014-11" db="EMBL/GenBank/DDBJ databases">
        <title>Draft Genome Sequences of Paenibacillus polymyxa NRRL B-30509 and Paenibacillus terrae NRRL B-30644, Strains from a Poultry Environment that Produce Tridecaptin A and Paenicidins.</title>
        <authorList>
            <person name="van Belkum M.J."/>
            <person name="Lohans C.T."/>
            <person name="Vederas J.C."/>
        </authorList>
    </citation>
    <scope>NUCLEOTIDE SEQUENCE [LARGE SCALE GENOMIC DNA]</scope>
    <source>
        <strain evidence="1 2">NRRL B-30644</strain>
    </source>
</reference>
<keyword evidence="2" id="KW-1185">Reference proteome</keyword>
<sequence>MVSTQLALMNFDTKDRWEEWAQYRRSIGQVIQTCIERYGVNNGNLLLLGVGNGNDLPVEVLESLFNSITIVDLDESALDRFMSRVSDKNKFNKEIIDLSGISNQVKSAKELINKATNIQPVIDLSKLNKKYDLVVNCCFSTQLLTSYFYGTNEFQGGNVSHKLGEDLHGLSQRIHQKLFSQLKNKLVSNGVIVHMTDTLELKRNNITGEISPATKPVSEIIKGDWSNLNLVLSHLPQFYRDGLYIIGSAVPPEVTNMFAVRTMFNLLWEFLHNDEEDRDYIVLAYVLQNQ</sequence>
<dbReference type="PATRIC" id="fig|159743.3.peg.660"/>
<comment type="caution">
    <text evidence="1">The sequence shown here is derived from an EMBL/GenBank/DDBJ whole genome shotgun (WGS) entry which is preliminary data.</text>
</comment>
<dbReference type="OrthoDB" id="2570879at2"/>